<dbReference type="Proteomes" id="UP001230051">
    <property type="component" value="Unassembled WGS sequence"/>
</dbReference>
<evidence type="ECO:0000313" key="2">
    <source>
        <dbReference type="EMBL" id="KAK1153871.1"/>
    </source>
</evidence>
<accession>A0AAD8FU24</accession>
<protein>
    <submittedName>
        <fullName evidence="2">Uncharacterized protein</fullName>
    </submittedName>
</protein>
<reference evidence="2" key="1">
    <citation type="submission" date="2022-02" db="EMBL/GenBank/DDBJ databases">
        <title>Atlantic sturgeon de novo genome assembly.</title>
        <authorList>
            <person name="Stock M."/>
            <person name="Klopp C."/>
            <person name="Guiguen Y."/>
            <person name="Cabau C."/>
            <person name="Parinello H."/>
            <person name="Santidrian Yebra-Pimentel E."/>
            <person name="Kuhl H."/>
            <person name="Dirks R.P."/>
            <person name="Guessner J."/>
            <person name="Wuertz S."/>
            <person name="Du K."/>
            <person name="Schartl M."/>
        </authorList>
    </citation>
    <scope>NUCLEOTIDE SEQUENCE</scope>
    <source>
        <strain evidence="2">STURGEONOMICS-FGT-2020</strain>
        <tissue evidence="2">Whole blood</tissue>
    </source>
</reference>
<evidence type="ECO:0000313" key="3">
    <source>
        <dbReference type="Proteomes" id="UP001230051"/>
    </source>
</evidence>
<name>A0AAD8FU24_ACIOX</name>
<dbReference type="AlphaFoldDB" id="A0AAD8FU24"/>
<feature type="region of interest" description="Disordered" evidence="1">
    <location>
        <begin position="44"/>
        <end position="80"/>
    </location>
</feature>
<gene>
    <name evidence="2" type="ORF">AOXY_G29580</name>
</gene>
<organism evidence="2 3">
    <name type="scientific">Acipenser oxyrinchus oxyrinchus</name>
    <dbReference type="NCBI Taxonomy" id="40147"/>
    <lineage>
        <taxon>Eukaryota</taxon>
        <taxon>Metazoa</taxon>
        <taxon>Chordata</taxon>
        <taxon>Craniata</taxon>
        <taxon>Vertebrata</taxon>
        <taxon>Euteleostomi</taxon>
        <taxon>Actinopterygii</taxon>
        <taxon>Chondrostei</taxon>
        <taxon>Acipenseriformes</taxon>
        <taxon>Acipenseridae</taxon>
        <taxon>Acipenser</taxon>
    </lineage>
</organism>
<comment type="caution">
    <text evidence="2">The sequence shown here is derived from an EMBL/GenBank/DDBJ whole genome shotgun (WGS) entry which is preliminary data.</text>
</comment>
<evidence type="ECO:0000256" key="1">
    <source>
        <dbReference type="SAM" id="MobiDB-lite"/>
    </source>
</evidence>
<dbReference type="EMBL" id="JAGXEW010000039">
    <property type="protein sequence ID" value="KAK1153871.1"/>
    <property type="molecule type" value="Genomic_DNA"/>
</dbReference>
<feature type="compositionally biased region" description="Basic and acidic residues" evidence="1">
    <location>
        <begin position="52"/>
        <end position="80"/>
    </location>
</feature>
<keyword evidence="3" id="KW-1185">Reference proteome</keyword>
<sequence length="80" mass="9183">MRNQLRLIKLGNKNATRGNVRGWLVRVENRAASGCECLKKKYFPGNETKPAGVRDKAEQADVPRVRQQRAHVDPERTREN</sequence>
<proteinExistence type="predicted"/>